<accession>A0A150P696</accession>
<protein>
    <recommendedName>
        <fullName evidence="5">Cytochrome c domain-containing protein</fullName>
    </recommendedName>
</protein>
<dbReference type="Proteomes" id="UP000075420">
    <property type="component" value="Unassembled WGS sequence"/>
</dbReference>
<organism evidence="6 7">
    <name type="scientific">Sorangium cellulosum</name>
    <name type="common">Polyangium cellulosum</name>
    <dbReference type="NCBI Taxonomy" id="56"/>
    <lineage>
        <taxon>Bacteria</taxon>
        <taxon>Pseudomonadati</taxon>
        <taxon>Myxococcota</taxon>
        <taxon>Polyangia</taxon>
        <taxon>Polyangiales</taxon>
        <taxon>Polyangiaceae</taxon>
        <taxon>Sorangium</taxon>
    </lineage>
</organism>
<proteinExistence type="predicted"/>
<evidence type="ECO:0000256" key="2">
    <source>
        <dbReference type="ARBA" id="ARBA00022723"/>
    </source>
</evidence>
<dbReference type="InterPro" id="IPR009056">
    <property type="entry name" value="Cyt_c-like_dom"/>
</dbReference>
<evidence type="ECO:0000313" key="7">
    <source>
        <dbReference type="Proteomes" id="UP000075420"/>
    </source>
</evidence>
<sequence length="241" mass="24859">MAIGAGACGDGGGGGAGGEVDGDGVRGGALYDSWWAVIDAEAPGTDHPLWATRPDTASNTRSGADTWRCKECHGWDYEGANGAYGSGSHRTGIAGVLGTRKTQAEIVDMLANAGGHAFGSVLGEQELRDLAVFVSEWTIDTSEYIGPDGKFISDAAAGEQTFQSSCATCHGLQGLNTTVVGGEPGFEDFPGLIANDNPQEFLHKVRFGQPGTAMPPLAESPEVLGDLGAYAQTLPQQPESN</sequence>
<dbReference type="GO" id="GO:0009055">
    <property type="term" value="F:electron transfer activity"/>
    <property type="evidence" value="ECO:0007669"/>
    <property type="project" value="InterPro"/>
</dbReference>
<dbReference type="SUPFAM" id="SSF46626">
    <property type="entry name" value="Cytochrome c"/>
    <property type="match status" value="2"/>
</dbReference>
<evidence type="ECO:0000256" key="4">
    <source>
        <dbReference type="PROSITE-ProRule" id="PRU00433"/>
    </source>
</evidence>
<dbReference type="Gene3D" id="1.10.760.10">
    <property type="entry name" value="Cytochrome c-like domain"/>
    <property type="match status" value="1"/>
</dbReference>
<feature type="domain" description="Cytochrome c" evidence="5">
    <location>
        <begin position="153"/>
        <end position="235"/>
    </location>
</feature>
<dbReference type="EMBL" id="JELY01002942">
    <property type="protein sequence ID" value="KYF51197.1"/>
    <property type="molecule type" value="Genomic_DNA"/>
</dbReference>
<keyword evidence="2 4" id="KW-0479">Metal-binding</keyword>
<feature type="domain" description="Cytochrome c" evidence="5">
    <location>
        <begin position="22"/>
        <end position="138"/>
    </location>
</feature>
<dbReference type="GO" id="GO:0020037">
    <property type="term" value="F:heme binding"/>
    <property type="evidence" value="ECO:0007669"/>
    <property type="project" value="InterPro"/>
</dbReference>
<evidence type="ECO:0000259" key="5">
    <source>
        <dbReference type="PROSITE" id="PS51007"/>
    </source>
</evidence>
<reference evidence="6 7" key="1">
    <citation type="submission" date="2014-02" db="EMBL/GenBank/DDBJ databases">
        <title>The small core and large imbalanced accessory genome model reveals a collaborative survival strategy of Sorangium cellulosum strains in nature.</title>
        <authorList>
            <person name="Han K."/>
            <person name="Peng R."/>
            <person name="Blom J."/>
            <person name="Li Y.-Z."/>
        </authorList>
    </citation>
    <scope>NUCLEOTIDE SEQUENCE [LARGE SCALE GENOMIC DNA]</scope>
    <source>
        <strain evidence="6 7">So0157-25</strain>
    </source>
</reference>
<gene>
    <name evidence="6" type="ORF">BE08_40065</name>
</gene>
<evidence type="ECO:0000256" key="3">
    <source>
        <dbReference type="ARBA" id="ARBA00023004"/>
    </source>
</evidence>
<dbReference type="PROSITE" id="PS51007">
    <property type="entry name" value="CYTC"/>
    <property type="match status" value="2"/>
</dbReference>
<dbReference type="GO" id="GO:0046872">
    <property type="term" value="F:metal ion binding"/>
    <property type="evidence" value="ECO:0007669"/>
    <property type="project" value="UniProtKB-KW"/>
</dbReference>
<keyword evidence="3 4" id="KW-0408">Iron</keyword>
<comment type="caution">
    <text evidence="6">The sequence shown here is derived from an EMBL/GenBank/DDBJ whole genome shotgun (WGS) entry which is preliminary data.</text>
</comment>
<keyword evidence="1 4" id="KW-0349">Heme</keyword>
<dbReference type="AlphaFoldDB" id="A0A150P696"/>
<dbReference type="Pfam" id="PF13442">
    <property type="entry name" value="Cytochrome_CBB3"/>
    <property type="match status" value="1"/>
</dbReference>
<evidence type="ECO:0000313" key="6">
    <source>
        <dbReference type="EMBL" id="KYF51197.1"/>
    </source>
</evidence>
<name>A0A150P696_SORCE</name>
<evidence type="ECO:0000256" key="1">
    <source>
        <dbReference type="ARBA" id="ARBA00022617"/>
    </source>
</evidence>
<dbReference type="InterPro" id="IPR036909">
    <property type="entry name" value="Cyt_c-like_dom_sf"/>
</dbReference>